<dbReference type="RefSeq" id="WP_170196109.1">
    <property type="nucleotide sequence ID" value="NZ_JABBNB010000025.1"/>
</dbReference>
<organism evidence="1 2">
    <name type="scientific">Gordonia asplenii</name>
    <dbReference type="NCBI Taxonomy" id="2725283"/>
    <lineage>
        <taxon>Bacteria</taxon>
        <taxon>Bacillati</taxon>
        <taxon>Actinomycetota</taxon>
        <taxon>Actinomycetes</taxon>
        <taxon>Mycobacteriales</taxon>
        <taxon>Gordoniaceae</taxon>
        <taxon>Gordonia</taxon>
    </lineage>
</organism>
<dbReference type="EMBL" id="JABBNB010000025">
    <property type="protein sequence ID" value="NMO03603.1"/>
    <property type="molecule type" value="Genomic_DNA"/>
</dbReference>
<protein>
    <submittedName>
        <fullName evidence="1">Uncharacterized protein</fullName>
    </submittedName>
</protein>
<name>A0A848L4T0_9ACTN</name>
<dbReference type="Proteomes" id="UP000550729">
    <property type="component" value="Unassembled WGS sequence"/>
</dbReference>
<evidence type="ECO:0000313" key="2">
    <source>
        <dbReference type="Proteomes" id="UP000550729"/>
    </source>
</evidence>
<evidence type="ECO:0000313" key="1">
    <source>
        <dbReference type="EMBL" id="NMO03603.1"/>
    </source>
</evidence>
<proteinExistence type="predicted"/>
<reference evidence="1 2" key="1">
    <citation type="submission" date="2020-04" db="EMBL/GenBank/DDBJ databases">
        <title>Gordonia sp. nov. TBRC 11910.</title>
        <authorList>
            <person name="Suriyachadkun C."/>
        </authorList>
    </citation>
    <scope>NUCLEOTIDE SEQUENCE [LARGE SCALE GENOMIC DNA]</scope>
    <source>
        <strain evidence="1 2">TBRC 11910</strain>
    </source>
</reference>
<keyword evidence="2" id="KW-1185">Reference proteome</keyword>
<accession>A0A848L4T0</accession>
<gene>
    <name evidence="1" type="ORF">HH308_20515</name>
</gene>
<comment type="caution">
    <text evidence="1">The sequence shown here is derived from an EMBL/GenBank/DDBJ whole genome shotgun (WGS) entry which is preliminary data.</text>
</comment>
<sequence length="211" mass="22794">MSFAVIEQPEIEADVAVVTAAAKRLVTDVVGSESSRIVVVGRGDVCSDFFLSAVVARLMIAERLDVEVGYASPVSSPVTKRYRLPIGPDGRRTAEIGTAQRLTLIRDDAATVLLARARHLGADGELFGEGIVDDARLFHGTVGAVEIEVSPDLADVRGRVARRLPGGWRYGRAVQTGGPAIVVEREGVSTSRPVKRSTFYKHHEPWLLVRP</sequence>
<dbReference type="AlphaFoldDB" id="A0A848L4T0"/>